<organism evidence="3 4">
    <name type="scientific">Drosophila hydei</name>
    <name type="common">Fruit fly</name>
    <dbReference type="NCBI Taxonomy" id="7224"/>
    <lineage>
        <taxon>Eukaryota</taxon>
        <taxon>Metazoa</taxon>
        <taxon>Ecdysozoa</taxon>
        <taxon>Arthropoda</taxon>
        <taxon>Hexapoda</taxon>
        <taxon>Insecta</taxon>
        <taxon>Pterygota</taxon>
        <taxon>Neoptera</taxon>
        <taxon>Endopterygota</taxon>
        <taxon>Diptera</taxon>
        <taxon>Brachycera</taxon>
        <taxon>Muscomorpha</taxon>
        <taxon>Ephydroidea</taxon>
        <taxon>Drosophilidae</taxon>
        <taxon>Drosophila</taxon>
    </lineage>
</organism>
<dbReference type="OrthoDB" id="7867761at2759"/>
<dbReference type="KEGG" id="dhe:111595527"/>
<feature type="compositionally biased region" description="Pro residues" evidence="1">
    <location>
        <begin position="99"/>
        <end position="126"/>
    </location>
</feature>
<keyword evidence="3" id="KW-1185">Reference proteome</keyword>
<sequence length="126" mass="13775">MKLFCVVLLVYVVALALFGVDGRGDGGTTKGLEEAKRLFVRARRHAPLTKMGLASGSGPVNNEEQPPSQFRARRDVVNNNPTSHENNEEQQPHFRPRRQMPPPPEGMPPPPEGMPPPPEGMPPPPA</sequence>
<feature type="region of interest" description="Disordered" evidence="1">
    <location>
        <begin position="45"/>
        <end position="126"/>
    </location>
</feature>
<evidence type="ECO:0000313" key="3">
    <source>
        <dbReference type="Proteomes" id="UP000504633"/>
    </source>
</evidence>
<dbReference type="GeneID" id="111595527"/>
<evidence type="ECO:0000256" key="1">
    <source>
        <dbReference type="SAM" id="MobiDB-lite"/>
    </source>
</evidence>
<name>A0A6J1LND3_DROHY</name>
<protein>
    <submittedName>
        <fullName evidence="4">Actin cytoskeleton-regulatory complex protein PAN1 isoform X1</fullName>
    </submittedName>
</protein>
<feature type="chain" id="PRO_5026894600" evidence="2">
    <location>
        <begin position="17"/>
        <end position="126"/>
    </location>
</feature>
<evidence type="ECO:0000256" key="2">
    <source>
        <dbReference type="SAM" id="SignalP"/>
    </source>
</evidence>
<feature type="signal peptide" evidence="2">
    <location>
        <begin position="1"/>
        <end position="16"/>
    </location>
</feature>
<proteinExistence type="predicted"/>
<dbReference type="Proteomes" id="UP000504633">
    <property type="component" value="Unplaced"/>
</dbReference>
<dbReference type="OMA" id="HVPEMES"/>
<keyword evidence="2" id="KW-0732">Signal</keyword>
<gene>
    <name evidence="4" type="primary">LOC111595527</name>
</gene>
<dbReference type="RefSeq" id="XP_023165076.2">
    <property type="nucleotide sequence ID" value="XM_023309308.2"/>
</dbReference>
<reference evidence="4" key="1">
    <citation type="submission" date="2025-08" db="UniProtKB">
        <authorList>
            <consortium name="RefSeq"/>
        </authorList>
    </citation>
    <scope>IDENTIFICATION</scope>
    <source>
        <strain evidence="4">15085-1641.00</strain>
        <tissue evidence="4">Whole body</tissue>
    </source>
</reference>
<feature type="compositionally biased region" description="Polar residues" evidence="1">
    <location>
        <begin position="58"/>
        <end position="68"/>
    </location>
</feature>
<accession>A0A6J1LND3</accession>
<dbReference type="AlphaFoldDB" id="A0A6J1LND3"/>
<evidence type="ECO:0000313" key="4">
    <source>
        <dbReference type="RefSeq" id="XP_023165076.2"/>
    </source>
</evidence>